<dbReference type="PATRIC" id="fig|1423801.4.peg.1308"/>
<comment type="caution">
    <text evidence="2">The sequence shown here is derived from an EMBL/GenBank/DDBJ whole genome shotgun (WGS) entry which is preliminary data.</text>
</comment>
<dbReference type="EMBL" id="AZFQ01000050">
    <property type="protein sequence ID" value="KRL97713.1"/>
    <property type="molecule type" value="Genomic_DNA"/>
</dbReference>
<dbReference type="SUPFAM" id="SSF141530">
    <property type="entry name" value="PTSIIA/GutA-like"/>
    <property type="match status" value="1"/>
</dbReference>
<dbReference type="GeneID" id="98308593"/>
<proteinExistence type="predicted"/>
<accession>A0A0R1UWV1</accession>
<dbReference type="GO" id="GO:0008982">
    <property type="term" value="F:protein-N(PI)-phosphohistidine-sugar phosphotransferase activity"/>
    <property type="evidence" value="ECO:0007669"/>
    <property type="project" value="InterPro"/>
</dbReference>
<dbReference type="PROSITE" id="PS51097">
    <property type="entry name" value="PTS_EIIA_TYPE_5"/>
    <property type="match status" value="1"/>
</dbReference>
<organism evidence="2 3">
    <name type="scientific">Liquorilactobacillus satsumensis DSM 16230 = JCM 12392</name>
    <dbReference type="NCBI Taxonomy" id="1423801"/>
    <lineage>
        <taxon>Bacteria</taxon>
        <taxon>Bacillati</taxon>
        <taxon>Bacillota</taxon>
        <taxon>Bacilli</taxon>
        <taxon>Lactobacillales</taxon>
        <taxon>Lactobacillaceae</taxon>
        <taxon>Liquorilactobacillus</taxon>
    </lineage>
</organism>
<dbReference type="RefSeq" id="WP_267476079.1">
    <property type="nucleotide sequence ID" value="NZ_AZFQ01000050.1"/>
</dbReference>
<dbReference type="PANTHER" id="PTHR40398:SF1">
    <property type="entry name" value="PTS SYSTEM GLUCITOL_SORBITOL-SPECIFIC EIIA COMPONENT"/>
    <property type="match status" value="1"/>
</dbReference>
<dbReference type="InterPro" id="IPR004716">
    <property type="entry name" value="PTS_IIA_glucitol/sorbitol-sp"/>
</dbReference>
<evidence type="ECO:0000313" key="3">
    <source>
        <dbReference type="Proteomes" id="UP000051166"/>
    </source>
</evidence>
<dbReference type="Gene3D" id="2.40.33.40">
    <property type="entry name" value="Phosphotransferase system, glucitol/sorbitol-specific IIA component"/>
    <property type="match status" value="1"/>
</dbReference>
<dbReference type="PANTHER" id="PTHR40398">
    <property type="entry name" value="PTS SYSTEM GLUCITOL/SORBITOL-SPECIFIC EIIA COMPONENT"/>
    <property type="match status" value="1"/>
</dbReference>
<reference evidence="2 3" key="1">
    <citation type="journal article" date="2015" name="Genome Announc.">
        <title>Expanding the biotechnology potential of lactobacilli through comparative genomics of 213 strains and associated genera.</title>
        <authorList>
            <person name="Sun Z."/>
            <person name="Harris H.M."/>
            <person name="McCann A."/>
            <person name="Guo C."/>
            <person name="Argimon S."/>
            <person name="Zhang W."/>
            <person name="Yang X."/>
            <person name="Jeffery I.B."/>
            <person name="Cooney J.C."/>
            <person name="Kagawa T.F."/>
            <person name="Liu W."/>
            <person name="Song Y."/>
            <person name="Salvetti E."/>
            <person name="Wrobel A."/>
            <person name="Rasinkangas P."/>
            <person name="Parkhill J."/>
            <person name="Rea M.C."/>
            <person name="O'Sullivan O."/>
            <person name="Ritari J."/>
            <person name="Douillard F.P."/>
            <person name="Paul Ross R."/>
            <person name="Yang R."/>
            <person name="Briner A.E."/>
            <person name="Felis G.E."/>
            <person name="de Vos W.M."/>
            <person name="Barrangou R."/>
            <person name="Klaenhammer T.R."/>
            <person name="Caufield P.W."/>
            <person name="Cui Y."/>
            <person name="Zhang H."/>
            <person name="O'Toole P.W."/>
        </authorList>
    </citation>
    <scope>NUCLEOTIDE SEQUENCE [LARGE SCALE GENOMIC DNA]</scope>
    <source>
        <strain evidence="2 3">DSM 16230</strain>
    </source>
</reference>
<dbReference type="InterPro" id="IPR036665">
    <property type="entry name" value="PTS_IIA_glucitol/sorbitol_sf"/>
</dbReference>
<dbReference type="AlphaFoldDB" id="A0A0R1UWV1"/>
<dbReference type="Proteomes" id="UP000051166">
    <property type="component" value="Unassembled WGS sequence"/>
</dbReference>
<evidence type="ECO:0000256" key="1">
    <source>
        <dbReference type="PROSITE-ProRule" id="PRU00420"/>
    </source>
</evidence>
<evidence type="ECO:0000313" key="2">
    <source>
        <dbReference type="EMBL" id="KRL97713.1"/>
    </source>
</evidence>
<protein>
    <submittedName>
        <fullName evidence="2">PTS system, glucitol sorbitol-specific IIA component</fullName>
    </submittedName>
</protein>
<dbReference type="STRING" id="1423801.FD50_GL001279"/>
<gene>
    <name evidence="2" type="ORF">FD50_GL001279</name>
</gene>
<dbReference type="GO" id="GO:0005737">
    <property type="term" value="C:cytoplasm"/>
    <property type="evidence" value="ECO:0007669"/>
    <property type="project" value="InterPro"/>
</dbReference>
<dbReference type="GO" id="GO:0016301">
    <property type="term" value="F:kinase activity"/>
    <property type="evidence" value="ECO:0007669"/>
    <property type="project" value="TreeGrafter"/>
</dbReference>
<dbReference type="GO" id="GO:0009401">
    <property type="term" value="P:phosphoenolpyruvate-dependent sugar phosphotransferase system"/>
    <property type="evidence" value="ECO:0007669"/>
    <property type="project" value="InterPro"/>
</dbReference>
<comment type="caution">
    <text evidence="1">Lacks conserved residue(s) required for the propagation of feature annotation.</text>
</comment>
<name>A0A0R1UWV1_9LACO</name>
<dbReference type="Pfam" id="PF03829">
    <property type="entry name" value="PTSIIA_gutA"/>
    <property type="match status" value="1"/>
</dbReference>
<keyword evidence="3" id="KW-1185">Reference proteome</keyword>
<sequence length="123" mass="13888">MSEKKIFETNVVEIGEEAREFKEIKMLILFGDQAPDALRPSCYLINVEPVQGKIEPDMFLKIDTNKYRITAVGQEVQSNLANLGHIAISFTGEKQAKLPGTLYVEKNEYPVLAVNSKIMIEKE</sequence>